<dbReference type="OrthoDB" id="10267127at2759"/>
<reference evidence="2 3" key="1">
    <citation type="submission" date="2016-08" db="EMBL/GenBank/DDBJ databases">
        <title>Genomes of anaerobic fungi encode conserved fungal cellulosomes for biomass hydrolysis.</title>
        <authorList>
            <consortium name="DOE Joint Genome Institute"/>
            <person name="Haitjema C.H."/>
            <person name="Gilmore S.P."/>
            <person name="Henske J.K."/>
            <person name="Solomon K.V."/>
            <person name="De Groot R."/>
            <person name="Kuo A."/>
            <person name="Mondo S.J."/>
            <person name="Salamov A.A."/>
            <person name="Labutti K."/>
            <person name="Zhao Z."/>
            <person name="Chiniquy J."/>
            <person name="Barry K."/>
            <person name="Brewer H.M."/>
            <person name="Purvine S.O."/>
            <person name="Wright A.T."/>
            <person name="Boxma B."/>
            <person name="Van Alen T."/>
            <person name="Hackstein J.H."/>
            <person name="Baker S.E."/>
            <person name="Grigoriev I.V."/>
            <person name="O'Malley M.A."/>
        </authorList>
    </citation>
    <scope>NUCLEOTIDE SEQUENCE [LARGE SCALE GENOMIC DNA]</scope>
    <source>
        <strain evidence="3">finn</strain>
    </source>
</reference>
<feature type="signal peptide" evidence="1">
    <location>
        <begin position="1"/>
        <end position="25"/>
    </location>
</feature>
<keyword evidence="1" id="KW-0732">Signal</keyword>
<gene>
    <name evidence="2" type="ORF">BCR36DRAFT_414704</name>
</gene>
<keyword evidence="3" id="KW-1185">Reference proteome</keyword>
<dbReference type="AlphaFoldDB" id="A0A1Y1V1P4"/>
<evidence type="ECO:0000313" key="3">
    <source>
        <dbReference type="Proteomes" id="UP000193719"/>
    </source>
</evidence>
<dbReference type="STRING" id="1754191.A0A1Y1V1P4"/>
<name>A0A1Y1V1P4_9FUNG</name>
<protein>
    <submittedName>
        <fullName evidence="2">Coth-domain-containing protein</fullName>
    </submittedName>
</protein>
<dbReference type="Pfam" id="PF08757">
    <property type="entry name" value="CotH"/>
    <property type="match status" value="1"/>
</dbReference>
<reference evidence="2 3" key="2">
    <citation type="submission" date="2016-08" db="EMBL/GenBank/DDBJ databases">
        <title>Pervasive Adenine N6-methylation of Active Genes in Fungi.</title>
        <authorList>
            <consortium name="DOE Joint Genome Institute"/>
            <person name="Mondo S.J."/>
            <person name="Dannebaum R.O."/>
            <person name="Kuo R.C."/>
            <person name="Labutti K."/>
            <person name="Haridas S."/>
            <person name="Kuo A."/>
            <person name="Salamov A."/>
            <person name="Ahrendt S.R."/>
            <person name="Lipzen A."/>
            <person name="Sullivan W."/>
            <person name="Andreopoulos W.B."/>
            <person name="Clum A."/>
            <person name="Lindquist E."/>
            <person name="Daum C."/>
            <person name="Ramamoorthy G.K."/>
            <person name="Gryganskyi A."/>
            <person name="Culley D."/>
            <person name="Magnuson J.K."/>
            <person name="James T.Y."/>
            <person name="O'Malley M.A."/>
            <person name="Stajich J.E."/>
            <person name="Spatafora J.W."/>
            <person name="Visel A."/>
            <person name="Grigoriev I.V."/>
        </authorList>
    </citation>
    <scope>NUCLEOTIDE SEQUENCE [LARGE SCALE GENOMIC DNA]</scope>
    <source>
        <strain evidence="3">finn</strain>
    </source>
</reference>
<dbReference type="EMBL" id="MCFH01000041">
    <property type="protein sequence ID" value="ORX45245.1"/>
    <property type="molecule type" value="Genomic_DNA"/>
</dbReference>
<sequence length="524" mass="58508">MKLFKQNWLGCLFASIMLNLDKVYSENTKDEFLKDTVRAELFTLTDYNVPDIYITMDSNDMETLFEQGSGGFGGGGKAPGNNTMPMPEGGFGGGGKAPGNNTMPMPEGGFGNGKPNTGNGGMPSTGGIKNPTTSSSEEFKANATLEFVINGEKTVVDLVSISVGGKSSKSKAKLGYNIKCDKGNLFGRKHFRIRPTVDDASFLRSKLSCDILNRLGLPSISANYARVFFNDQFMGLYLIMDIYKKSWVKQVYNDKEVSALYQCSSANSDFTMNNVRICVNGNDDLNGDTKPLEEFMTAIAEAQTREDLEDIMEVDYFIQVWIFEWLTGSWDSSLIDGKNYYLYKQITNGKWTILPYDFDSTFGPNMGRGHESKAVLFEDYYSPRYIVDVLTKNDTTSFVKNLQYVLDNSFNPDVLYPHINLLKEWLYPYIEEDRTPIDGVYPGYVNKKITSSKGPYSLEDFVNNCEYTDVGSYTALKKWIESRYKLACENYPVTCSSTIGSSTTIEPSSTTTIAATSTETIILF</sequence>
<dbReference type="PANTHER" id="PTHR40050">
    <property type="entry name" value="INNER SPORE COAT PROTEIN H"/>
    <property type="match status" value="1"/>
</dbReference>
<dbReference type="InterPro" id="IPR014867">
    <property type="entry name" value="Spore_coat_CotH_CotH2/3/7"/>
</dbReference>
<evidence type="ECO:0000256" key="1">
    <source>
        <dbReference type="SAM" id="SignalP"/>
    </source>
</evidence>
<comment type="caution">
    <text evidence="2">The sequence shown here is derived from an EMBL/GenBank/DDBJ whole genome shotgun (WGS) entry which is preliminary data.</text>
</comment>
<dbReference type="Proteomes" id="UP000193719">
    <property type="component" value="Unassembled WGS sequence"/>
</dbReference>
<evidence type="ECO:0000313" key="2">
    <source>
        <dbReference type="EMBL" id="ORX45245.1"/>
    </source>
</evidence>
<organism evidence="2 3">
    <name type="scientific">Piromyces finnis</name>
    <dbReference type="NCBI Taxonomy" id="1754191"/>
    <lineage>
        <taxon>Eukaryota</taxon>
        <taxon>Fungi</taxon>
        <taxon>Fungi incertae sedis</taxon>
        <taxon>Chytridiomycota</taxon>
        <taxon>Chytridiomycota incertae sedis</taxon>
        <taxon>Neocallimastigomycetes</taxon>
        <taxon>Neocallimastigales</taxon>
        <taxon>Neocallimastigaceae</taxon>
        <taxon>Piromyces</taxon>
    </lineage>
</organism>
<dbReference type="PANTHER" id="PTHR40050:SF1">
    <property type="entry name" value="INNER SPORE COAT PROTEIN H"/>
    <property type="match status" value="1"/>
</dbReference>
<accession>A0A1Y1V1P4</accession>
<proteinExistence type="predicted"/>
<feature type="chain" id="PRO_5012824433" evidence="1">
    <location>
        <begin position="26"/>
        <end position="524"/>
    </location>
</feature>